<sequence length="109" mass="13099">MFSISSMPGNELVETTDPGHYRPKNKSWKHRVQPYIRTDAAGVHCHIVGDSVCPYVQKKLRIDNLLRHFCALHEREAKERGLWRRTRMVVVLKRRRRRRSKPGRNWRRK</sequence>
<evidence type="ECO:0000313" key="2">
    <source>
        <dbReference type="EMBL" id="KAL1398073.1"/>
    </source>
</evidence>
<dbReference type="AlphaFoldDB" id="A0ABD1DEH2"/>
<comment type="caution">
    <text evidence="2">The sequence shown here is derived from an EMBL/GenBank/DDBJ whole genome shotgun (WGS) entry which is preliminary data.</text>
</comment>
<dbReference type="EMBL" id="JBEHCU010006033">
    <property type="protein sequence ID" value="KAL1398073.1"/>
    <property type="molecule type" value="Genomic_DNA"/>
</dbReference>
<name>A0ABD1DEH2_CULPP</name>
<keyword evidence="3" id="KW-1185">Reference proteome</keyword>
<accession>A0ABD1DEH2</accession>
<feature type="region of interest" description="Disordered" evidence="1">
    <location>
        <begin position="1"/>
        <end position="29"/>
    </location>
</feature>
<evidence type="ECO:0000256" key="1">
    <source>
        <dbReference type="SAM" id="MobiDB-lite"/>
    </source>
</evidence>
<gene>
    <name evidence="2" type="ORF">pipiens_009250</name>
</gene>
<evidence type="ECO:0000313" key="3">
    <source>
        <dbReference type="Proteomes" id="UP001562425"/>
    </source>
</evidence>
<protein>
    <submittedName>
        <fullName evidence="2">Uncharacterized protein</fullName>
    </submittedName>
</protein>
<proteinExistence type="predicted"/>
<reference evidence="2 3" key="1">
    <citation type="submission" date="2024-05" db="EMBL/GenBank/DDBJ databases">
        <title>Culex pipiens pipiens assembly and annotation.</title>
        <authorList>
            <person name="Alout H."/>
            <person name="Durand T."/>
        </authorList>
    </citation>
    <scope>NUCLEOTIDE SEQUENCE [LARGE SCALE GENOMIC DNA]</scope>
    <source>
        <strain evidence="2">HA-2024</strain>
        <tissue evidence="2">Whole body</tissue>
    </source>
</reference>
<organism evidence="2 3">
    <name type="scientific">Culex pipiens pipiens</name>
    <name type="common">Northern house mosquito</name>
    <dbReference type="NCBI Taxonomy" id="38569"/>
    <lineage>
        <taxon>Eukaryota</taxon>
        <taxon>Metazoa</taxon>
        <taxon>Ecdysozoa</taxon>
        <taxon>Arthropoda</taxon>
        <taxon>Hexapoda</taxon>
        <taxon>Insecta</taxon>
        <taxon>Pterygota</taxon>
        <taxon>Neoptera</taxon>
        <taxon>Endopterygota</taxon>
        <taxon>Diptera</taxon>
        <taxon>Nematocera</taxon>
        <taxon>Culicoidea</taxon>
        <taxon>Culicidae</taxon>
        <taxon>Culicinae</taxon>
        <taxon>Culicini</taxon>
        <taxon>Culex</taxon>
        <taxon>Culex</taxon>
    </lineage>
</organism>
<dbReference type="Proteomes" id="UP001562425">
    <property type="component" value="Unassembled WGS sequence"/>
</dbReference>